<dbReference type="OrthoDB" id="19097at2"/>
<dbReference type="AlphaFoldDB" id="A0A173DYS0"/>
<reference evidence="1 2" key="1">
    <citation type="journal article" date="2014" name="Syst. Appl. Microbiol.">
        <title>Evidence for the existence of two new members of the family Chlamydiaceae and proposal of Chlamydia avium sp. nov. and Chlamydia gallinacea sp. nov.</title>
        <authorList>
            <person name="Sachse K."/>
            <person name="Laroucau K."/>
            <person name="Riege K."/>
            <person name="Wehner S."/>
            <person name="Dilcher M."/>
            <person name="Creasy H.H."/>
            <person name="Weidmann M."/>
            <person name="Myers G."/>
            <person name="Vorimore F."/>
            <person name="Vicari N."/>
            <person name="Magnino S."/>
            <person name="Liebler-Tenorio E."/>
            <person name="Ruettger A."/>
            <person name="Bavoil P.M."/>
            <person name="Hufert F.T."/>
            <person name="Rossello-Mora R."/>
            <person name="Marz M."/>
        </authorList>
    </citation>
    <scope>NUCLEOTIDE SEQUENCE [LARGE SCALE GENOMIC DNA]</scope>
    <source>
        <strain evidence="1 2">08-1274/3</strain>
    </source>
</reference>
<sequence>MNFKLPIYRIGVTQDIENTIKIAILQKTCKEWVVAYCAQICGNSWHLPKKYRVAPCTFSLKGTNSLIKSAISSLKKKRNILKTTLTDLETHTIFSRESLVITPCIGKKDSFRETPITLWITRKETIEHEINLLHQAQVFPDTLSCQPADIFFIAQQTPLKALPVYFLVYVGSVETTCLFVKNGAVLVSRSFPNSSQEYQENILTTLHYVKDTYPTITLSVIHGIHLSQELTKSLEQTINLPIVPCQITALDVEKDTWLNYGDAILAAYHGTSRKAVTFPYNPVFNSITSQKHWLQRTAFLIGKLTLASSLLVGIGSMLKLSALSHRVRDHFALVCPENTQRPSSLHATKKALDSALSSSTMYNDYPYLPTIPTGKETMQFLSKVSESTPSIKLSYFCYSLISFPSKQEPKAPYEAIVSIKGEGNADEISQFLQRICQHPKLSKITKTHCGHTFELQFKMASEEIL</sequence>
<proteinExistence type="predicted"/>
<dbReference type="KEGG" id="cgz:M787_001805"/>
<gene>
    <name evidence="1" type="ORF">M787_001805</name>
</gene>
<accession>A0A173DYS0</accession>
<dbReference type="STRING" id="1143323.M787_001805"/>
<dbReference type="GeneID" id="81478038"/>
<evidence type="ECO:0000313" key="1">
    <source>
        <dbReference type="EMBL" id="ANG66056.1"/>
    </source>
</evidence>
<dbReference type="Proteomes" id="UP000019147">
    <property type="component" value="Chromosome"/>
</dbReference>
<dbReference type="Gene3D" id="3.30.1490.300">
    <property type="match status" value="1"/>
</dbReference>
<dbReference type="Gene3D" id="3.30.420.40">
    <property type="match status" value="2"/>
</dbReference>
<evidence type="ECO:0000313" key="2">
    <source>
        <dbReference type="Proteomes" id="UP000019147"/>
    </source>
</evidence>
<name>A0A173DYS0_9CHLA</name>
<organism evidence="1 2">
    <name type="scientific">Chlamydia gallinacea 08-1274/3</name>
    <dbReference type="NCBI Taxonomy" id="1143323"/>
    <lineage>
        <taxon>Bacteria</taxon>
        <taxon>Pseudomonadati</taxon>
        <taxon>Chlamydiota</taxon>
        <taxon>Chlamydiia</taxon>
        <taxon>Chlamydiales</taxon>
        <taxon>Chlamydiaceae</taxon>
        <taxon>Chlamydia/Chlamydophila group</taxon>
        <taxon>Chlamydia</taxon>
    </lineage>
</organism>
<protein>
    <submittedName>
        <fullName evidence="1">Uncharacterized protein</fullName>
    </submittedName>
</protein>
<dbReference type="RefSeq" id="WP_021828756.1">
    <property type="nucleotide sequence ID" value="NZ_CP015840.1"/>
</dbReference>
<dbReference type="EMBL" id="CP015840">
    <property type="protein sequence ID" value="ANG66056.1"/>
    <property type="molecule type" value="Genomic_DNA"/>
</dbReference>